<dbReference type="AlphaFoldDB" id="A0A7G2CGW5"/>
<dbReference type="VEuPathDB" id="TriTrypDB:ADEAN_000656300"/>
<dbReference type="Gene3D" id="1.25.40.10">
    <property type="entry name" value="Tetratricopeptide repeat domain"/>
    <property type="match status" value="1"/>
</dbReference>
<proteinExistence type="predicted"/>
<dbReference type="Pfam" id="PF01535">
    <property type="entry name" value="PPR"/>
    <property type="match status" value="2"/>
</dbReference>
<accession>A0A7G2CGW5</accession>
<dbReference type="OrthoDB" id="185373at2759"/>
<evidence type="ECO:0000256" key="3">
    <source>
        <dbReference type="SAM" id="MobiDB-lite"/>
    </source>
</evidence>
<dbReference type="PROSITE" id="PS51375">
    <property type="entry name" value="PPR"/>
    <property type="match status" value="1"/>
</dbReference>
<dbReference type="PANTHER" id="PTHR47447">
    <property type="entry name" value="OS03G0856100 PROTEIN"/>
    <property type="match status" value="1"/>
</dbReference>
<organism evidence="4 5">
    <name type="scientific">Angomonas deanei</name>
    <dbReference type="NCBI Taxonomy" id="59799"/>
    <lineage>
        <taxon>Eukaryota</taxon>
        <taxon>Discoba</taxon>
        <taxon>Euglenozoa</taxon>
        <taxon>Kinetoplastea</taxon>
        <taxon>Metakinetoplastina</taxon>
        <taxon>Trypanosomatida</taxon>
        <taxon>Trypanosomatidae</taxon>
        <taxon>Strigomonadinae</taxon>
        <taxon>Angomonas</taxon>
    </lineage>
</organism>
<evidence type="ECO:0000313" key="5">
    <source>
        <dbReference type="Proteomes" id="UP000515908"/>
    </source>
</evidence>
<protein>
    <submittedName>
        <fullName evidence="4">PPR repeat, putative</fullName>
    </submittedName>
</protein>
<evidence type="ECO:0000256" key="1">
    <source>
        <dbReference type="ARBA" id="ARBA00022737"/>
    </source>
</evidence>
<feature type="repeat" description="PPR" evidence="2">
    <location>
        <begin position="580"/>
        <end position="614"/>
    </location>
</feature>
<sequence length="675" mass="75960">MVGGVGTAQRQQQQPFSDEGSISVNAWEQQREREVDRLRMKQAEAERERAAERLVAEHRSLGLEWIQRRSRSFPSTKLEKGKEQLAKIYFSKSADDSLGELSRLAESGGSRSSSLHSTMALCIARQIREVDEAHRAEKFEKLEALLRQMKVPTDVITKSNMIAFHDEKFEAALGNLSQSSLGDLDAALVRKVSLHYLDKGLWEDAISVIEKNRNHLEENSGFQYLLLLKKCRFLDSPAKENTMAYAVKRLNELGRLGMEAKLYLALCETGTARKSTLMQLIDSSDATEVVYGELLKRCNPDDIPSVLEKMAKNGLDKEDPHILTALAYRAIDEHDPLAVFREIEQHTQNSPVVPGQLKAATRSAELFPSEEVLSLLVALLKRSSPASSYCVVFRVFALLYDQQRFDLILELYEHFKTEDNANFLNRFPNTVAFINAALIDKRLPPLSDLKPSDVDYRKAITGVAKEKESSTDSKDHLTSIIEKMLAYAKEKQWEEALKTLDTLQGLQAENDAALTLIYNCALSASVELPAVTLNTFDVMKARGVVCKPTTINTVLSSLSKSGDWKESLRFYESANSTEKDITTYLVLFSLLSKYNLWESAFSAYEDMRKSFNKPSSTVFNLAIGATNGNWSVMLKVFYDMLKVHGASVKENVLQQVVHTLEQNNRTSELVALEKE</sequence>
<dbReference type="EMBL" id="LR877156">
    <property type="protein sequence ID" value="CAD2219070.1"/>
    <property type="molecule type" value="Genomic_DNA"/>
</dbReference>
<dbReference type="InterPro" id="IPR011990">
    <property type="entry name" value="TPR-like_helical_dom_sf"/>
</dbReference>
<evidence type="ECO:0000313" key="4">
    <source>
        <dbReference type="EMBL" id="CAD2219070.1"/>
    </source>
</evidence>
<dbReference type="PANTHER" id="PTHR47447:SF24">
    <property type="entry name" value="PENTATRICOPEPTIDE REPEAT-CONTAINING PROTEIN"/>
    <property type="match status" value="1"/>
</dbReference>
<evidence type="ECO:0000256" key="2">
    <source>
        <dbReference type="PROSITE-ProRule" id="PRU00708"/>
    </source>
</evidence>
<reference evidence="4 5" key="1">
    <citation type="submission" date="2020-08" db="EMBL/GenBank/DDBJ databases">
        <authorList>
            <person name="Newling K."/>
            <person name="Davey J."/>
            <person name="Forrester S."/>
        </authorList>
    </citation>
    <scope>NUCLEOTIDE SEQUENCE [LARGE SCALE GENOMIC DNA]</scope>
    <source>
        <strain evidence="5">Crithidia deanei Carvalho (ATCC PRA-265)</strain>
    </source>
</reference>
<name>A0A7G2CGW5_9TRYP</name>
<keyword evidence="1" id="KW-0677">Repeat</keyword>
<keyword evidence="5" id="KW-1185">Reference proteome</keyword>
<feature type="compositionally biased region" description="Polar residues" evidence="3">
    <location>
        <begin position="8"/>
        <end position="28"/>
    </location>
</feature>
<gene>
    <name evidence="4" type="ORF">ADEAN_000656300</name>
</gene>
<feature type="region of interest" description="Disordered" evidence="3">
    <location>
        <begin position="1"/>
        <end position="33"/>
    </location>
</feature>
<dbReference type="Proteomes" id="UP000515908">
    <property type="component" value="Chromosome 12"/>
</dbReference>
<dbReference type="InterPro" id="IPR002885">
    <property type="entry name" value="PPR_rpt"/>
</dbReference>